<dbReference type="Proteomes" id="UP000828390">
    <property type="component" value="Unassembled WGS sequence"/>
</dbReference>
<evidence type="ECO:0000313" key="3">
    <source>
        <dbReference type="Proteomes" id="UP000828390"/>
    </source>
</evidence>
<feature type="compositionally biased region" description="Polar residues" evidence="1">
    <location>
        <begin position="23"/>
        <end position="46"/>
    </location>
</feature>
<protein>
    <submittedName>
        <fullName evidence="2">Uncharacterized protein</fullName>
    </submittedName>
</protein>
<feature type="compositionally biased region" description="Polar residues" evidence="1">
    <location>
        <begin position="1"/>
        <end position="16"/>
    </location>
</feature>
<keyword evidence="3" id="KW-1185">Reference proteome</keyword>
<name>A0A9D4RR35_DREPO</name>
<organism evidence="2 3">
    <name type="scientific">Dreissena polymorpha</name>
    <name type="common">Zebra mussel</name>
    <name type="synonym">Mytilus polymorpha</name>
    <dbReference type="NCBI Taxonomy" id="45954"/>
    <lineage>
        <taxon>Eukaryota</taxon>
        <taxon>Metazoa</taxon>
        <taxon>Spiralia</taxon>
        <taxon>Lophotrochozoa</taxon>
        <taxon>Mollusca</taxon>
        <taxon>Bivalvia</taxon>
        <taxon>Autobranchia</taxon>
        <taxon>Heteroconchia</taxon>
        <taxon>Euheterodonta</taxon>
        <taxon>Imparidentia</taxon>
        <taxon>Neoheterodontei</taxon>
        <taxon>Myida</taxon>
        <taxon>Dreissenoidea</taxon>
        <taxon>Dreissenidae</taxon>
        <taxon>Dreissena</taxon>
    </lineage>
</organism>
<evidence type="ECO:0000256" key="1">
    <source>
        <dbReference type="SAM" id="MobiDB-lite"/>
    </source>
</evidence>
<sequence length="104" mass="11298">MPLQVPPSQTDSQNTEKGAPTGSVDTSDCQSTHLQAPQSQTKSSSIEQVELSFIMPAFEEEGNAHLISMDSFLVMKCALMFSCPPNQHGFSPCHEVCSHVFLPT</sequence>
<reference evidence="2" key="1">
    <citation type="journal article" date="2019" name="bioRxiv">
        <title>The Genome of the Zebra Mussel, Dreissena polymorpha: A Resource for Invasive Species Research.</title>
        <authorList>
            <person name="McCartney M.A."/>
            <person name="Auch B."/>
            <person name="Kono T."/>
            <person name="Mallez S."/>
            <person name="Zhang Y."/>
            <person name="Obille A."/>
            <person name="Becker A."/>
            <person name="Abrahante J.E."/>
            <person name="Garbe J."/>
            <person name="Badalamenti J.P."/>
            <person name="Herman A."/>
            <person name="Mangelson H."/>
            <person name="Liachko I."/>
            <person name="Sullivan S."/>
            <person name="Sone E.D."/>
            <person name="Koren S."/>
            <person name="Silverstein K.A.T."/>
            <person name="Beckman K.B."/>
            <person name="Gohl D.M."/>
        </authorList>
    </citation>
    <scope>NUCLEOTIDE SEQUENCE</scope>
    <source>
        <strain evidence="2">Duluth1</strain>
        <tissue evidence="2">Whole animal</tissue>
    </source>
</reference>
<dbReference type="AlphaFoldDB" id="A0A9D4RR35"/>
<proteinExistence type="predicted"/>
<evidence type="ECO:0000313" key="2">
    <source>
        <dbReference type="EMBL" id="KAH3875595.1"/>
    </source>
</evidence>
<accession>A0A9D4RR35</accession>
<feature type="region of interest" description="Disordered" evidence="1">
    <location>
        <begin position="1"/>
        <end position="46"/>
    </location>
</feature>
<comment type="caution">
    <text evidence="2">The sequence shown here is derived from an EMBL/GenBank/DDBJ whole genome shotgun (WGS) entry which is preliminary data.</text>
</comment>
<reference evidence="2" key="2">
    <citation type="submission" date="2020-11" db="EMBL/GenBank/DDBJ databases">
        <authorList>
            <person name="McCartney M.A."/>
            <person name="Auch B."/>
            <person name="Kono T."/>
            <person name="Mallez S."/>
            <person name="Becker A."/>
            <person name="Gohl D.M."/>
            <person name="Silverstein K.A.T."/>
            <person name="Koren S."/>
            <person name="Bechman K.B."/>
            <person name="Herman A."/>
            <person name="Abrahante J.E."/>
            <person name="Garbe J."/>
        </authorList>
    </citation>
    <scope>NUCLEOTIDE SEQUENCE</scope>
    <source>
        <strain evidence="2">Duluth1</strain>
        <tissue evidence="2">Whole animal</tissue>
    </source>
</reference>
<dbReference type="EMBL" id="JAIWYP010000002">
    <property type="protein sequence ID" value="KAH3875595.1"/>
    <property type="molecule type" value="Genomic_DNA"/>
</dbReference>
<gene>
    <name evidence="2" type="ORF">DPMN_038864</name>
</gene>